<feature type="domain" description="Cytochrome c" evidence="15">
    <location>
        <begin position="237"/>
        <end position="368"/>
    </location>
</feature>
<evidence type="ECO:0000256" key="14">
    <source>
        <dbReference type="SAM" id="MobiDB-lite"/>
    </source>
</evidence>
<keyword evidence="7" id="KW-0574">Periplasm</keyword>
<dbReference type="GO" id="GO:0009055">
    <property type="term" value="F:electron transfer activity"/>
    <property type="evidence" value="ECO:0007669"/>
    <property type="project" value="InterPro"/>
</dbReference>
<evidence type="ECO:0000256" key="9">
    <source>
        <dbReference type="ARBA" id="ARBA00023002"/>
    </source>
</evidence>
<evidence type="ECO:0000256" key="8">
    <source>
        <dbReference type="ARBA" id="ARBA00022982"/>
    </source>
</evidence>
<evidence type="ECO:0000259" key="15">
    <source>
        <dbReference type="PROSITE" id="PS51007"/>
    </source>
</evidence>
<evidence type="ECO:0000256" key="6">
    <source>
        <dbReference type="ARBA" id="ARBA00022729"/>
    </source>
</evidence>
<evidence type="ECO:0000256" key="3">
    <source>
        <dbReference type="ARBA" id="ARBA00022448"/>
    </source>
</evidence>
<dbReference type="Gene3D" id="1.10.760.10">
    <property type="entry name" value="Cytochrome c-like domain"/>
    <property type="match status" value="2"/>
</dbReference>
<keyword evidence="6" id="KW-0732">Signal</keyword>
<evidence type="ECO:0000256" key="13">
    <source>
        <dbReference type="PROSITE-ProRule" id="PRU00433"/>
    </source>
</evidence>
<dbReference type="InterPro" id="IPR036909">
    <property type="entry name" value="Cyt_c-like_dom_sf"/>
</dbReference>
<evidence type="ECO:0000256" key="2">
    <source>
        <dbReference type="ARBA" id="ARBA00004856"/>
    </source>
</evidence>
<dbReference type="InterPro" id="IPR009056">
    <property type="entry name" value="Cyt_c-like_dom"/>
</dbReference>
<keyword evidence="5 13" id="KW-0479">Metal-binding</keyword>
<comment type="function">
    <text evidence="11">Involved in methylamine metabolism. Essential for the maturation of the beta subunit of MADH, presumably via a step in the biosynthesis of tryptophan tryptophylquinone (TTQ), the cofactor of MADH.</text>
</comment>
<dbReference type="InterPro" id="IPR004852">
    <property type="entry name" value="Di-haem_cyt_c_peroxidsae"/>
</dbReference>
<evidence type="ECO:0000256" key="12">
    <source>
        <dbReference type="ARBA" id="ARBA00073576"/>
    </source>
</evidence>
<dbReference type="Pfam" id="PF03150">
    <property type="entry name" value="CCP_MauG"/>
    <property type="match status" value="1"/>
</dbReference>
<protein>
    <recommendedName>
        <fullName evidence="12">Methylamine utilization protein MauG</fullName>
    </recommendedName>
</protein>
<evidence type="ECO:0000256" key="4">
    <source>
        <dbReference type="ARBA" id="ARBA00022617"/>
    </source>
</evidence>
<evidence type="ECO:0000313" key="17">
    <source>
        <dbReference type="Proteomes" id="UP000184212"/>
    </source>
</evidence>
<dbReference type="STRING" id="947013.SAMN04488109_3036"/>
<dbReference type="GO" id="GO:0042597">
    <property type="term" value="C:periplasmic space"/>
    <property type="evidence" value="ECO:0007669"/>
    <property type="project" value="UniProtKB-SubCell"/>
</dbReference>
<accession>A0A1M5QWE0</accession>
<evidence type="ECO:0000256" key="1">
    <source>
        <dbReference type="ARBA" id="ARBA00004418"/>
    </source>
</evidence>
<proteinExistence type="predicted"/>
<dbReference type="PROSITE" id="PS51007">
    <property type="entry name" value="CYTC"/>
    <property type="match status" value="1"/>
</dbReference>
<feature type="compositionally biased region" description="Polar residues" evidence="14">
    <location>
        <begin position="392"/>
        <end position="403"/>
    </location>
</feature>
<dbReference type="InterPro" id="IPR051395">
    <property type="entry name" value="Cytochrome_c_Peroxidase/MauG"/>
</dbReference>
<dbReference type="SUPFAM" id="SSF46626">
    <property type="entry name" value="Cytochrome c"/>
    <property type="match status" value="2"/>
</dbReference>
<keyword evidence="17" id="KW-1185">Reference proteome</keyword>
<dbReference type="PANTHER" id="PTHR30600:SF10">
    <property type="entry name" value="BLL6722 PROTEIN"/>
    <property type="match status" value="1"/>
</dbReference>
<keyword evidence="16" id="KW-0575">Peroxidase</keyword>
<dbReference type="AlphaFoldDB" id="A0A1M5QWE0"/>
<evidence type="ECO:0000256" key="10">
    <source>
        <dbReference type="ARBA" id="ARBA00023004"/>
    </source>
</evidence>
<keyword evidence="10 13" id="KW-0408">Iron</keyword>
<keyword evidence="9" id="KW-0560">Oxidoreductase</keyword>
<evidence type="ECO:0000256" key="5">
    <source>
        <dbReference type="ARBA" id="ARBA00022723"/>
    </source>
</evidence>
<dbReference type="GO" id="GO:0004130">
    <property type="term" value="F:cytochrome-c peroxidase activity"/>
    <property type="evidence" value="ECO:0007669"/>
    <property type="project" value="TreeGrafter"/>
</dbReference>
<evidence type="ECO:0000256" key="7">
    <source>
        <dbReference type="ARBA" id="ARBA00022764"/>
    </source>
</evidence>
<dbReference type="PANTHER" id="PTHR30600">
    <property type="entry name" value="CYTOCHROME C PEROXIDASE-RELATED"/>
    <property type="match status" value="1"/>
</dbReference>
<dbReference type="FunFam" id="1.10.760.10:FF:000019">
    <property type="entry name" value="Di-heme cytochrome C peroxidase"/>
    <property type="match status" value="1"/>
</dbReference>
<sequence>MRIQLFITVVCVVVTLEVVLRSAPANGPALCNTCPPGFELTDANLCKLRSLYQQYESGQGDDPGVGGLKTALPAVRDGFTPQQIDLGRYLFFDPVLSGDGTVSCATCHQPAKGFSDGLKTSVGLHNTKLKRAAPSLWNVAFYKKFFWDARATSLEEQMTGPLYSADEMGTTREQLLKTLNGIAPYRDMFEEAFPDRASGAIRLDEIYTAITAFESSLISLNSRYDQYAHGYPEALNKAEIEGLNIFRSFVARCAECHTPPLFTNQQVAVIGLAPPEGSAFDPGAQETFHDASLRGAFKVPSLRNIDRTAPYTHAGRFDSLREMMTFYSAGRGHEAPRNEKLHIHWHIWEPKLTDYEMDRLVDFVKTLTDESFMPRAPETVPSGLAIDKNTDQKTQASLSPTTH</sequence>
<keyword evidence="4 13" id="KW-0349">Heme</keyword>
<dbReference type="OrthoDB" id="9805202at2"/>
<comment type="subcellular location">
    <subcellularLocation>
        <location evidence="1">Periplasm</location>
    </subcellularLocation>
</comment>
<evidence type="ECO:0000256" key="11">
    <source>
        <dbReference type="ARBA" id="ARBA00058991"/>
    </source>
</evidence>
<gene>
    <name evidence="16" type="ORF">SAMN04488109_3036</name>
</gene>
<dbReference type="GO" id="GO:0046872">
    <property type="term" value="F:metal ion binding"/>
    <property type="evidence" value="ECO:0007669"/>
    <property type="project" value="UniProtKB-KW"/>
</dbReference>
<name>A0A1M5QWE0_9BACT</name>
<keyword evidence="3" id="KW-0813">Transport</keyword>
<reference evidence="16 17" key="1">
    <citation type="submission" date="2016-11" db="EMBL/GenBank/DDBJ databases">
        <authorList>
            <person name="Jaros S."/>
            <person name="Januszkiewicz K."/>
            <person name="Wedrychowicz H."/>
        </authorList>
    </citation>
    <scope>NUCLEOTIDE SEQUENCE [LARGE SCALE GENOMIC DNA]</scope>
    <source>
        <strain evidence="16 17">DSM 24574</strain>
    </source>
</reference>
<evidence type="ECO:0000313" key="16">
    <source>
        <dbReference type="EMBL" id="SHH18060.1"/>
    </source>
</evidence>
<dbReference type="RefSeq" id="WP_073135605.1">
    <property type="nucleotide sequence ID" value="NZ_FQWQ01000002.1"/>
</dbReference>
<feature type="region of interest" description="Disordered" evidence="14">
    <location>
        <begin position="374"/>
        <end position="403"/>
    </location>
</feature>
<dbReference type="EMBL" id="FQWQ01000002">
    <property type="protein sequence ID" value="SHH18060.1"/>
    <property type="molecule type" value="Genomic_DNA"/>
</dbReference>
<keyword evidence="8" id="KW-0249">Electron transport</keyword>
<dbReference type="GO" id="GO:0020037">
    <property type="term" value="F:heme binding"/>
    <property type="evidence" value="ECO:0007669"/>
    <property type="project" value="InterPro"/>
</dbReference>
<comment type="pathway">
    <text evidence="2">One-carbon metabolism; methylamine degradation.</text>
</comment>
<organism evidence="16 17">
    <name type="scientific">Chryseolinea serpens</name>
    <dbReference type="NCBI Taxonomy" id="947013"/>
    <lineage>
        <taxon>Bacteria</taxon>
        <taxon>Pseudomonadati</taxon>
        <taxon>Bacteroidota</taxon>
        <taxon>Cytophagia</taxon>
        <taxon>Cytophagales</taxon>
        <taxon>Fulvivirgaceae</taxon>
        <taxon>Chryseolinea</taxon>
    </lineage>
</organism>
<dbReference type="Proteomes" id="UP000184212">
    <property type="component" value="Unassembled WGS sequence"/>
</dbReference>